<evidence type="ECO:0000313" key="2">
    <source>
        <dbReference type="Proteomes" id="UP001240984"/>
    </source>
</evidence>
<sequence length="69" mass="7258">MSDPRAEFEDALNRIESDAEDLAVARSGGVPVVVMLKHDYDAWREAEHLGGGVVPTVPRGTAGAGADQP</sequence>
<name>A0ABT9MYD7_9ACTN</name>
<proteinExistence type="predicted"/>
<evidence type="ECO:0000313" key="1">
    <source>
        <dbReference type="EMBL" id="MDP9796056.1"/>
    </source>
</evidence>
<gene>
    <name evidence="1" type="ORF">J2S43_004568</name>
</gene>
<dbReference type="Proteomes" id="UP001240984">
    <property type="component" value="Unassembled WGS sequence"/>
</dbReference>
<comment type="caution">
    <text evidence="1">The sequence shown here is derived from an EMBL/GenBank/DDBJ whole genome shotgun (WGS) entry which is preliminary data.</text>
</comment>
<accession>A0ABT9MYD7</accession>
<organism evidence="1 2">
    <name type="scientific">Catenuloplanes nepalensis</name>
    <dbReference type="NCBI Taxonomy" id="587533"/>
    <lineage>
        <taxon>Bacteria</taxon>
        <taxon>Bacillati</taxon>
        <taxon>Actinomycetota</taxon>
        <taxon>Actinomycetes</taxon>
        <taxon>Micromonosporales</taxon>
        <taxon>Micromonosporaceae</taxon>
        <taxon>Catenuloplanes</taxon>
    </lineage>
</organism>
<dbReference type="EMBL" id="JAUSRA010000001">
    <property type="protein sequence ID" value="MDP9796056.1"/>
    <property type="molecule type" value="Genomic_DNA"/>
</dbReference>
<reference evidence="1 2" key="1">
    <citation type="submission" date="2023-07" db="EMBL/GenBank/DDBJ databases">
        <title>Sequencing the genomes of 1000 actinobacteria strains.</title>
        <authorList>
            <person name="Klenk H.-P."/>
        </authorList>
    </citation>
    <scope>NUCLEOTIDE SEQUENCE [LARGE SCALE GENOMIC DNA]</scope>
    <source>
        <strain evidence="1 2">DSM 44710</strain>
    </source>
</reference>
<dbReference type="Gene3D" id="3.40.1620.10">
    <property type="entry name" value="YefM-like domain"/>
    <property type="match status" value="1"/>
</dbReference>
<dbReference type="RefSeq" id="WP_306832341.1">
    <property type="nucleotide sequence ID" value="NZ_JAUSRA010000001.1"/>
</dbReference>
<protein>
    <submittedName>
        <fullName evidence="1">PHD/YefM family antitoxin component YafN of YafNO toxin-antitoxin module</fullName>
    </submittedName>
</protein>
<keyword evidence="2" id="KW-1185">Reference proteome</keyword>